<accession>A0A6N7Q1R7</accession>
<keyword evidence="2" id="KW-1185">Reference proteome</keyword>
<dbReference type="EMBL" id="WJIE01000027">
    <property type="protein sequence ID" value="MRG98223.1"/>
    <property type="molecule type" value="Genomic_DNA"/>
</dbReference>
<proteinExistence type="predicted"/>
<dbReference type="RefSeq" id="WP_153824997.1">
    <property type="nucleotide sequence ID" value="NZ_WJIE01000027.1"/>
</dbReference>
<evidence type="ECO:0000313" key="2">
    <source>
        <dbReference type="Proteomes" id="UP000440224"/>
    </source>
</evidence>
<comment type="caution">
    <text evidence="1">The sequence shown here is derived from an EMBL/GenBank/DDBJ whole genome shotgun (WGS) entry which is preliminary data.</text>
</comment>
<dbReference type="Proteomes" id="UP000440224">
    <property type="component" value="Unassembled WGS sequence"/>
</dbReference>
<sequence>MIRISPGSTQIAVTTGSFTQPDVGDTASVSFDETKWRPAVGAILAGSPGVYKLIAAGQIETLMIRSVPPDDEVPSGTALCLAYYEGRKSPNSPPAIPPV</sequence>
<evidence type="ECO:0000313" key="1">
    <source>
        <dbReference type="EMBL" id="MRG98223.1"/>
    </source>
</evidence>
<dbReference type="AlphaFoldDB" id="A0A6N7Q1R7"/>
<organism evidence="1 2">
    <name type="scientific">Polyangium spumosum</name>
    <dbReference type="NCBI Taxonomy" id="889282"/>
    <lineage>
        <taxon>Bacteria</taxon>
        <taxon>Pseudomonadati</taxon>
        <taxon>Myxococcota</taxon>
        <taxon>Polyangia</taxon>
        <taxon>Polyangiales</taxon>
        <taxon>Polyangiaceae</taxon>
        <taxon>Polyangium</taxon>
    </lineage>
</organism>
<reference evidence="1 2" key="1">
    <citation type="submission" date="2019-10" db="EMBL/GenBank/DDBJ databases">
        <title>A soil myxobacterium in the family Polyangiaceae.</title>
        <authorList>
            <person name="Li Y."/>
            <person name="Wang J."/>
        </authorList>
    </citation>
    <scope>NUCLEOTIDE SEQUENCE [LARGE SCALE GENOMIC DNA]</scope>
    <source>
        <strain evidence="1 2">DSM 14734</strain>
    </source>
</reference>
<protein>
    <submittedName>
        <fullName evidence="1">Uncharacterized protein</fullName>
    </submittedName>
</protein>
<gene>
    <name evidence="1" type="ORF">GF068_40880</name>
</gene>
<name>A0A6N7Q1R7_9BACT</name>